<keyword evidence="10 13" id="KW-0408">Iron</keyword>
<keyword evidence="11" id="KW-0503">Monooxygenase</keyword>
<evidence type="ECO:0008006" key="17">
    <source>
        <dbReference type="Google" id="ProtNLM"/>
    </source>
</evidence>
<protein>
    <recommendedName>
        <fullName evidence="17">Cytochrome P450</fullName>
    </recommendedName>
</protein>
<evidence type="ECO:0000313" key="16">
    <source>
        <dbReference type="Proteomes" id="UP000019118"/>
    </source>
</evidence>
<reference evidence="15" key="2">
    <citation type="submission" date="2024-08" db="UniProtKB">
        <authorList>
            <consortium name="EnsemblMetazoa"/>
        </authorList>
    </citation>
    <scope>IDENTIFICATION</scope>
</reference>
<dbReference type="InterPro" id="IPR001128">
    <property type="entry name" value="Cyt_P450"/>
</dbReference>
<dbReference type="PRINTS" id="PR00463">
    <property type="entry name" value="EP450I"/>
</dbReference>
<evidence type="ECO:0000256" key="14">
    <source>
        <dbReference type="SAM" id="Phobius"/>
    </source>
</evidence>
<comment type="cofactor">
    <cofactor evidence="1 13">
        <name>heme</name>
        <dbReference type="ChEBI" id="CHEBI:30413"/>
    </cofactor>
</comment>
<sequence length="1009" mass="117487">MFIYFLAILGVLLYFILKHKHSYWTRRKIVQEKPRFLLGSVDKRIFKSGNPTQFVRDAYWNLKKKGVKHGGMYLFYTPIWIPIDLNLIKQILVTDYESFSSHGLYHHKNDFISENIFTKEGEEWKTLRSNLSPTFTPAKLKTMYDILYNFGHHLEAQIADSCSKRQAIRIRETTASYLTDVIAACFFGIEADRLKETKREFEHYGNVITQPRPLRLLLESLLSWNLLVSLGYNFFPKKVTHFFSKLIKEAVDAKERNNLKIRVRKDYLDIVMQLMKDGGHFSFEELVANSTFMYIAGYETSTSALSYLMFELAKNQDVQNKLRSEILSIGNNNAKGEITYEDLSKMKYADMCITEILRCYPALPQLPRACTKEYRIPGTDQIIEKGTLTLIPIWAIQNDPDYFRNPTKFDPENMSSENKNSNVEDAWFGFGYGPRLCLGYKFAAMQIKIALLNYLRNYKYTLNDKTPENLTFDYDTILLCPVEEIILDIEALKYNLTKLFNIYYRCNELLKTLAVQILRFTMLVYILISLITLLYFFLKYKHSYWSRRKITQGNPRFLFGSVDQNIFGSGNPTEYVRKAYWDLKKKGAKHGGIYLFYNPVWIPIDLKLIKKVLVTDYDHFSSHGFFHHKKDSLSENLFQKEGDEWKVLRSHLSPTFTPSKLKNMYATLYKFGHRMEERISDSCKKGQPLNIRDTTTSYLITVIASCFFGIESKSLDDPNSDFKHYGKLIAQSRPLRFLVESLVNWDLLAHLGYSFFPWAVRPFFTSLIKDVVDEREKNSIIRKDCLDTLYQMSKNGGPLTFQDVVATSTFLYAAGYETSSSTLSYLMYELAKNQDVQDKLRSEILSICKDNAELTYEDLSKMKYADLCLAEILRCYPALAQLPRACTKEYRIPGTDQVIEKGTTILIPVWAIQNDPEYFRNPTMFDPENMSPENQNSNVEDAWFAFGYGPRLCLGYKFAQMEIKVALVKYLKNHRYKLNIATPEELTFNYDTIVLYPAEDIILDIEAIN</sequence>
<dbReference type="InterPro" id="IPR036396">
    <property type="entry name" value="Cyt_P450_sf"/>
</dbReference>
<dbReference type="PANTHER" id="PTHR24292">
    <property type="entry name" value="CYTOCHROME P450"/>
    <property type="match status" value="1"/>
</dbReference>
<dbReference type="PRINTS" id="PR00385">
    <property type="entry name" value="P450"/>
</dbReference>
<comment type="subcellular location">
    <subcellularLocation>
        <location evidence="3">Endoplasmic reticulum membrane</location>
        <topology evidence="3">Peripheral membrane protein</topology>
    </subcellularLocation>
    <subcellularLocation>
        <location evidence="2">Microsome membrane</location>
        <topology evidence="2">Peripheral membrane protein</topology>
    </subcellularLocation>
</comment>
<dbReference type="Pfam" id="PF00067">
    <property type="entry name" value="p450"/>
    <property type="match status" value="2"/>
</dbReference>
<evidence type="ECO:0000256" key="10">
    <source>
        <dbReference type="ARBA" id="ARBA00023004"/>
    </source>
</evidence>
<evidence type="ECO:0000256" key="9">
    <source>
        <dbReference type="ARBA" id="ARBA00023002"/>
    </source>
</evidence>
<dbReference type="GO" id="GO:0016705">
    <property type="term" value="F:oxidoreductase activity, acting on paired donors, with incorporation or reduction of molecular oxygen"/>
    <property type="evidence" value="ECO:0007669"/>
    <property type="project" value="InterPro"/>
</dbReference>
<dbReference type="InterPro" id="IPR002401">
    <property type="entry name" value="Cyt_P450_E_grp-I"/>
</dbReference>
<evidence type="ECO:0000313" key="15">
    <source>
        <dbReference type="EnsemblMetazoa" id="XP_019772957.1"/>
    </source>
</evidence>
<evidence type="ECO:0000256" key="1">
    <source>
        <dbReference type="ARBA" id="ARBA00001971"/>
    </source>
</evidence>
<evidence type="ECO:0000256" key="2">
    <source>
        <dbReference type="ARBA" id="ARBA00004174"/>
    </source>
</evidence>
<keyword evidence="6 13" id="KW-0479">Metal-binding</keyword>
<keyword evidence="7" id="KW-0256">Endoplasmic reticulum</keyword>
<accession>A0AAR5QII2</accession>
<dbReference type="CDD" id="cd11056">
    <property type="entry name" value="CYP6-like"/>
    <property type="match status" value="2"/>
</dbReference>
<evidence type="ECO:0000256" key="8">
    <source>
        <dbReference type="ARBA" id="ARBA00022848"/>
    </source>
</evidence>
<keyword evidence="14" id="KW-1133">Transmembrane helix</keyword>
<dbReference type="GO" id="GO:0005789">
    <property type="term" value="C:endoplasmic reticulum membrane"/>
    <property type="evidence" value="ECO:0007669"/>
    <property type="project" value="UniProtKB-SubCell"/>
</dbReference>
<dbReference type="InterPro" id="IPR017972">
    <property type="entry name" value="Cyt_P450_CS"/>
</dbReference>
<dbReference type="Proteomes" id="UP000019118">
    <property type="component" value="Unassembled WGS sequence"/>
</dbReference>
<reference evidence="16" key="1">
    <citation type="journal article" date="2013" name="Genome Biol.">
        <title>Draft genome of the mountain pine beetle, Dendroctonus ponderosae Hopkins, a major forest pest.</title>
        <authorList>
            <person name="Keeling C.I."/>
            <person name="Yuen M.M."/>
            <person name="Liao N.Y."/>
            <person name="Docking T.R."/>
            <person name="Chan S.K."/>
            <person name="Taylor G.A."/>
            <person name="Palmquist D.L."/>
            <person name="Jackman S.D."/>
            <person name="Nguyen A."/>
            <person name="Li M."/>
            <person name="Henderson H."/>
            <person name="Janes J.K."/>
            <person name="Zhao Y."/>
            <person name="Pandoh P."/>
            <person name="Moore R."/>
            <person name="Sperling F.A."/>
            <person name="Huber D.P."/>
            <person name="Birol I."/>
            <person name="Jones S.J."/>
            <person name="Bohlmann J."/>
        </authorList>
    </citation>
    <scope>NUCLEOTIDE SEQUENCE</scope>
</reference>
<dbReference type="PANTHER" id="PTHR24292:SF100">
    <property type="entry name" value="CYTOCHROME P450 6A16, ISOFORM B-RELATED"/>
    <property type="match status" value="1"/>
</dbReference>
<name>A0AAR5QII2_DENPD</name>
<dbReference type="EnsemblMetazoa" id="XM_019917398.1">
    <property type="protein sequence ID" value="XP_019772957.1"/>
    <property type="gene ID" value="LOC109546440"/>
</dbReference>
<keyword evidence="9" id="KW-0560">Oxidoreductase</keyword>
<dbReference type="FunFam" id="1.10.630.10:FF:000042">
    <property type="entry name" value="Cytochrome P450"/>
    <property type="match status" value="2"/>
</dbReference>
<dbReference type="AlphaFoldDB" id="A0AAR5QII2"/>
<dbReference type="Gene3D" id="1.10.630.10">
    <property type="entry name" value="Cytochrome P450"/>
    <property type="match status" value="2"/>
</dbReference>
<evidence type="ECO:0000256" key="4">
    <source>
        <dbReference type="ARBA" id="ARBA00010617"/>
    </source>
</evidence>
<organism evidence="15 16">
    <name type="scientific">Dendroctonus ponderosae</name>
    <name type="common">Mountain pine beetle</name>
    <dbReference type="NCBI Taxonomy" id="77166"/>
    <lineage>
        <taxon>Eukaryota</taxon>
        <taxon>Metazoa</taxon>
        <taxon>Ecdysozoa</taxon>
        <taxon>Arthropoda</taxon>
        <taxon>Hexapoda</taxon>
        <taxon>Insecta</taxon>
        <taxon>Pterygota</taxon>
        <taxon>Neoptera</taxon>
        <taxon>Endopterygota</taxon>
        <taxon>Coleoptera</taxon>
        <taxon>Polyphaga</taxon>
        <taxon>Cucujiformia</taxon>
        <taxon>Curculionidae</taxon>
        <taxon>Scolytinae</taxon>
        <taxon>Dendroctonus</taxon>
    </lineage>
</organism>
<proteinExistence type="inferred from homology"/>
<keyword evidence="14" id="KW-0812">Transmembrane</keyword>
<keyword evidence="16" id="KW-1185">Reference proteome</keyword>
<keyword evidence="12 14" id="KW-0472">Membrane</keyword>
<comment type="similarity">
    <text evidence="4">Belongs to the cytochrome P450 family.</text>
</comment>
<evidence type="ECO:0000256" key="3">
    <source>
        <dbReference type="ARBA" id="ARBA00004406"/>
    </source>
</evidence>
<keyword evidence="5 13" id="KW-0349">Heme</keyword>
<feature type="binding site" description="axial binding residue" evidence="13">
    <location>
        <position position="437"/>
    </location>
    <ligand>
        <name>heme</name>
        <dbReference type="ChEBI" id="CHEBI:30413"/>
    </ligand>
    <ligandPart>
        <name>Fe</name>
        <dbReference type="ChEBI" id="CHEBI:18248"/>
    </ligandPart>
</feature>
<dbReference type="PROSITE" id="PS00086">
    <property type="entry name" value="CYTOCHROME_P450"/>
    <property type="match status" value="2"/>
</dbReference>
<evidence type="ECO:0000256" key="11">
    <source>
        <dbReference type="ARBA" id="ARBA00023033"/>
    </source>
</evidence>
<evidence type="ECO:0000256" key="6">
    <source>
        <dbReference type="ARBA" id="ARBA00022723"/>
    </source>
</evidence>
<evidence type="ECO:0000256" key="13">
    <source>
        <dbReference type="PIRSR" id="PIRSR602401-1"/>
    </source>
</evidence>
<keyword evidence="8" id="KW-0492">Microsome</keyword>
<dbReference type="GO" id="GO:0004497">
    <property type="term" value="F:monooxygenase activity"/>
    <property type="evidence" value="ECO:0007669"/>
    <property type="project" value="UniProtKB-KW"/>
</dbReference>
<evidence type="ECO:0000256" key="12">
    <source>
        <dbReference type="ARBA" id="ARBA00023136"/>
    </source>
</evidence>
<dbReference type="GO" id="GO:0005506">
    <property type="term" value="F:iron ion binding"/>
    <property type="evidence" value="ECO:0007669"/>
    <property type="project" value="InterPro"/>
</dbReference>
<feature type="transmembrane region" description="Helical" evidence="14">
    <location>
        <begin position="517"/>
        <end position="538"/>
    </location>
</feature>
<evidence type="ECO:0000256" key="7">
    <source>
        <dbReference type="ARBA" id="ARBA00022824"/>
    </source>
</evidence>
<evidence type="ECO:0000256" key="5">
    <source>
        <dbReference type="ARBA" id="ARBA00022617"/>
    </source>
</evidence>
<dbReference type="InterPro" id="IPR050476">
    <property type="entry name" value="Insect_CytP450_Detox"/>
</dbReference>
<dbReference type="GO" id="GO:0020037">
    <property type="term" value="F:heme binding"/>
    <property type="evidence" value="ECO:0007669"/>
    <property type="project" value="InterPro"/>
</dbReference>
<dbReference type="SUPFAM" id="SSF48264">
    <property type="entry name" value="Cytochrome P450"/>
    <property type="match status" value="2"/>
</dbReference>